<dbReference type="InterPro" id="IPR000160">
    <property type="entry name" value="GGDEF_dom"/>
</dbReference>
<dbReference type="RefSeq" id="WP_281095194.1">
    <property type="nucleotide sequence ID" value="NZ_JARYZI010000011.1"/>
</dbReference>
<dbReference type="Pfam" id="PF00563">
    <property type="entry name" value="EAL"/>
    <property type="match status" value="1"/>
</dbReference>
<protein>
    <submittedName>
        <fullName evidence="10">EAL domain-containing protein</fullName>
    </submittedName>
</protein>
<comment type="caution">
    <text evidence="10">The sequence shown here is derived from an EMBL/GenBank/DDBJ whole genome shotgun (WGS) entry which is preliminary data.</text>
</comment>
<dbReference type="CDD" id="cd12914">
    <property type="entry name" value="PDC1_DGC_like"/>
    <property type="match status" value="1"/>
</dbReference>
<organism evidence="10 11">
    <name type="scientific">Fusibacter bizertensis</name>
    <dbReference type="NCBI Taxonomy" id="1488331"/>
    <lineage>
        <taxon>Bacteria</taxon>
        <taxon>Bacillati</taxon>
        <taxon>Bacillota</taxon>
        <taxon>Clostridia</taxon>
        <taxon>Eubacteriales</taxon>
        <taxon>Eubacteriales Family XII. Incertae Sedis</taxon>
        <taxon>Fusibacter</taxon>
    </lineage>
</organism>
<dbReference type="SUPFAM" id="SSF158472">
    <property type="entry name" value="HAMP domain-like"/>
    <property type="match status" value="1"/>
</dbReference>
<dbReference type="InterPro" id="IPR050706">
    <property type="entry name" value="Cyclic-di-GMP_PDE-like"/>
</dbReference>
<evidence type="ECO:0000256" key="5">
    <source>
        <dbReference type="ARBA" id="ARBA00023136"/>
    </source>
</evidence>
<keyword evidence="3 6" id="KW-0812">Transmembrane</keyword>
<name>A0ABT6NFT6_9FIRM</name>
<feature type="domain" description="EAL" evidence="7">
    <location>
        <begin position="525"/>
        <end position="776"/>
    </location>
</feature>
<dbReference type="InterPro" id="IPR035919">
    <property type="entry name" value="EAL_sf"/>
</dbReference>
<dbReference type="InterPro" id="IPR003660">
    <property type="entry name" value="HAMP_dom"/>
</dbReference>
<evidence type="ECO:0000256" key="1">
    <source>
        <dbReference type="ARBA" id="ARBA00004651"/>
    </source>
</evidence>
<keyword evidence="11" id="KW-1185">Reference proteome</keyword>
<dbReference type="SMART" id="SM00267">
    <property type="entry name" value="GGDEF"/>
    <property type="match status" value="1"/>
</dbReference>
<dbReference type="InterPro" id="IPR029151">
    <property type="entry name" value="Sensor-like_sf"/>
</dbReference>
<keyword evidence="4 6" id="KW-1133">Transmembrane helix</keyword>
<feature type="transmembrane region" description="Helical" evidence="6">
    <location>
        <begin position="12"/>
        <end position="31"/>
    </location>
</feature>
<dbReference type="Pfam" id="PF02743">
    <property type="entry name" value="dCache_1"/>
    <property type="match status" value="1"/>
</dbReference>
<dbReference type="EMBL" id="JARYZI010000011">
    <property type="protein sequence ID" value="MDH8679296.1"/>
    <property type="molecule type" value="Genomic_DNA"/>
</dbReference>
<dbReference type="PROSITE" id="PS50887">
    <property type="entry name" value="GGDEF"/>
    <property type="match status" value="1"/>
</dbReference>
<evidence type="ECO:0000259" key="7">
    <source>
        <dbReference type="PROSITE" id="PS50883"/>
    </source>
</evidence>
<evidence type="ECO:0000256" key="3">
    <source>
        <dbReference type="ARBA" id="ARBA00022692"/>
    </source>
</evidence>
<dbReference type="Gene3D" id="3.20.20.450">
    <property type="entry name" value="EAL domain"/>
    <property type="match status" value="1"/>
</dbReference>
<comment type="subcellular location">
    <subcellularLocation>
        <location evidence="1">Cell membrane</location>
        <topology evidence="1">Multi-pass membrane protein</topology>
    </subcellularLocation>
</comment>
<accession>A0ABT6NFT6</accession>
<dbReference type="InterPro" id="IPR029787">
    <property type="entry name" value="Nucleotide_cyclase"/>
</dbReference>
<dbReference type="PANTHER" id="PTHR33121:SF71">
    <property type="entry name" value="OXYGEN SENSOR PROTEIN DOSP"/>
    <property type="match status" value="1"/>
</dbReference>
<feature type="transmembrane region" description="Helical" evidence="6">
    <location>
        <begin position="277"/>
        <end position="300"/>
    </location>
</feature>
<evidence type="ECO:0000259" key="8">
    <source>
        <dbReference type="PROSITE" id="PS50885"/>
    </source>
</evidence>
<dbReference type="Proteomes" id="UP001158045">
    <property type="component" value="Unassembled WGS sequence"/>
</dbReference>
<evidence type="ECO:0000313" key="10">
    <source>
        <dbReference type="EMBL" id="MDH8679296.1"/>
    </source>
</evidence>
<evidence type="ECO:0000256" key="4">
    <source>
        <dbReference type="ARBA" id="ARBA00022989"/>
    </source>
</evidence>
<dbReference type="InterPro" id="IPR033479">
    <property type="entry name" value="dCache_1"/>
</dbReference>
<dbReference type="SUPFAM" id="SSF141868">
    <property type="entry name" value="EAL domain-like"/>
    <property type="match status" value="1"/>
</dbReference>
<evidence type="ECO:0000313" key="11">
    <source>
        <dbReference type="Proteomes" id="UP001158045"/>
    </source>
</evidence>
<dbReference type="Gene3D" id="3.30.70.270">
    <property type="match status" value="1"/>
</dbReference>
<keyword evidence="2" id="KW-1003">Cell membrane</keyword>
<dbReference type="PROSITE" id="PS50883">
    <property type="entry name" value="EAL"/>
    <property type="match status" value="1"/>
</dbReference>
<dbReference type="Pfam" id="PF00990">
    <property type="entry name" value="GGDEF"/>
    <property type="match status" value="1"/>
</dbReference>
<evidence type="ECO:0000256" key="6">
    <source>
        <dbReference type="SAM" id="Phobius"/>
    </source>
</evidence>
<dbReference type="Gene3D" id="6.10.340.10">
    <property type="match status" value="1"/>
</dbReference>
<feature type="domain" description="HAMP" evidence="8">
    <location>
        <begin position="301"/>
        <end position="353"/>
    </location>
</feature>
<proteinExistence type="predicted"/>
<evidence type="ECO:0000259" key="9">
    <source>
        <dbReference type="PROSITE" id="PS50887"/>
    </source>
</evidence>
<dbReference type="InterPro" id="IPR043128">
    <property type="entry name" value="Rev_trsase/Diguanyl_cyclase"/>
</dbReference>
<reference evidence="10 11" key="1">
    <citation type="submission" date="2023-04" db="EMBL/GenBank/DDBJ databases">
        <title>Fusibacter bizertensis strain WBS, isolated from littoral bottom sediments of the Arctic seas - biochemical and genomic analysis.</title>
        <authorList>
            <person name="Brioukhanov A.L."/>
        </authorList>
    </citation>
    <scope>NUCLEOTIDE SEQUENCE [LARGE SCALE GENOMIC DNA]</scope>
    <source>
        <strain evidence="10 11">WBS</strain>
    </source>
</reference>
<gene>
    <name evidence="10" type="ORF">QE109_14150</name>
</gene>
<dbReference type="CDD" id="cd06225">
    <property type="entry name" value="HAMP"/>
    <property type="match status" value="1"/>
</dbReference>
<dbReference type="SMART" id="SM00052">
    <property type="entry name" value="EAL"/>
    <property type="match status" value="1"/>
</dbReference>
<dbReference type="SUPFAM" id="SSF103190">
    <property type="entry name" value="Sensory domain-like"/>
    <property type="match status" value="1"/>
</dbReference>
<dbReference type="CDD" id="cd01948">
    <property type="entry name" value="EAL"/>
    <property type="match status" value="1"/>
</dbReference>
<dbReference type="PROSITE" id="PS50885">
    <property type="entry name" value="HAMP"/>
    <property type="match status" value="1"/>
</dbReference>
<dbReference type="SUPFAM" id="SSF55073">
    <property type="entry name" value="Nucleotide cyclase"/>
    <property type="match status" value="1"/>
</dbReference>
<evidence type="ECO:0000256" key="2">
    <source>
        <dbReference type="ARBA" id="ARBA00022475"/>
    </source>
</evidence>
<sequence>MRSLRVKVTLFSSLLLISLITIMFFGAFNVYRSSLENTIMESMHSSADDSAWYLKNFIDGYLAPLEKLADHTLVKTMNMEAQLDVISKQINPNYENVAVIDLLGIAHYIDGDKIDLSDRPYIKKALTGNRSISEVIISRKTGENVIVAAVPIIDADRVVGALIARLDMSLLQQYISTRSLNTTNDTFIISNEGSVVMASGNHKEINEKNLFSLATEDLDYENFSAFIKAREAFESGSGEFELEGTHYYVCYKSIVGTKWKIYIAIKKQLIVNKLRDVLIILTSVGVIISIMALTLTWSMIKKYTSPILELNQLVEKGSEGDFNVHFIPTTKDEIAHLGLSFNKLMETIKTLTYFDPVTHALNRNVLKAEMNASINNESIESFSLIMFQVEGLQLLKEVHGFECEDTILKEFNSRILTTLTDGDRVYRFDEDTLVVKLSWEHDSDENMIQSYKRAKQILDLLEESYRVNTKTLNLLFNVGIYTRSLENSHEDPILSVLAATNYAKQLDGERIVRFDNKLHQTMDEQKNLINELYRAVRSDEFVLMYQPLYKLKDKKVAKMEALIRWNHPQKGLMYPGDFIEIAEMYDVILQIDFWVMEEACRILTKWEKQAIMAKPISVNVTSKTFESKHFLKKVDELLSRYEIKPGLLEFEITERVVIRNMEENISILQQLKLRGIKVSIDDFGIGYSSLSYLVKLPIDSVKIDRSFIEQMNHSKSAKVIVSTIISLCKALELQVIAEGIELESELKYLEDNQCDIGQGYYFSKPVTLEEIEGKLS</sequence>
<dbReference type="InterPro" id="IPR001633">
    <property type="entry name" value="EAL_dom"/>
</dbReference>
<dbReference type="PANTHER" id="PTHR33121">
    <property type="entry name" value="CYCLIC DI-GMP PHOSPHODIESTERASE PDEF"/>
    <property type="match status" value="1"/>
</dbReference>
<feature type="domain" description="GGDEF" evidence="9">
    <location>
        <begin position="380"/>
        <end position="516"/>
    </location>
</feature>
<keyword evidence="5 6" id="KW-0472">Membrane</keyword>
<dbReference type="Gene3D" id="3.30.450.20">
    <property type="entry name" value="PAS domain"/>
    <property type="match status" value="1"/>
</dbReference>